<feature type="coiled-coil region" evidence="1">
    <location>
        <begin position="7"/>
        <end position="83"/>
    </location>
</feature>
<keyword evidence="3" id="KW-1185">Reference proteome</keyword>
<accession>A0A7J8E5U5</accession>
<proteinExistence type="predicted"/>
<reference evidence="2 3" key="1">
    <citation type="journal article" date="2020" name="Nature">
        <title>Six reference-quality genomes reveal evolution of bat adaptations.</title>
        <authorList>
            <person name="Jebb D."/>
            <person name="Huang Z."/>
            <person name="Pippel M."/>
            <person name="Hughes G.M."/>
            <person name="Lavrichenko K."/>
            <person name="Devanna P."/>
            <person name="Winkler S."/>
            <person name="Jermiin L.S."/>
            <person name="Skirmuntt E.C."/>
            <person name="Katzourakis A."/>
            <person name="Burkitt-Gray L."/>
            <person name="Ray D.A."/>
            <person name="Sullivan K.A.M."/>
            <person name="Roscito J.G."/>
            <person name="Kirilenko B.M."/>
            <person name="Davalos L.M."/>
            <person name="Corthals A.P."/>
            <person name="Power M.L."/>
            <person name="Jones G."/>
            <person name="Ransome R.D."/>
            <person name="Dechmann D.K.N."/>
            <person name="Locatelli A.G."/>
            <person name="Puechmaille S.J."/>
            <person name="Fedrigo O."/>
            <person name="Jarvis E.D."/>
            <person name="Hiller M."/>
            <person name="Vernes S.C."/>
            <person name="Myers E.W."/>
            <person name="Teeling E.C."/>
        </authorList>
    </citation>
    <scope>NUCLEOTIDE SEQUENCE [LARGE SCALE GENOMIC DNA]</scope>
    <source>
        <strain evidence="2">MRouAeg1</strain>
        <tissue evidence="2">Muscle</tissue>
    </source>
</reference>
<comment type="caution">
    <text evidence="2">The sequence shown here is derived from an EMBL/GenBank/DDBJ whole genome shotgun (WGS) entry which is preliminary data.</text>
</comment>
<dbReference type="AlphaFoldDB" id="A0A7J8E5U5"/>
<dbReference type="Proteomes" id="UP000593571">
    <property type="component" value="Unassembled WGS sequence"/>
</dbReference>
<protein>
    <submittedName>
        <fullName evidence="2">Ankyrin repeat domain 62</fullName>
    </submittedName>
</protein>
<gene>
    <name evidence="2" type="ORF">HJG63_000721</name>
</gene>
<keyword evidence="1" id="KW-0175">Coiled coil</keyword>
<name>A0A7J8E5U5_ROUAE</name>
<dbReference type="EMBL" id="JACASE010000010">
    <property type="protein sequence ID" value="KAF6430701.1"/>
    <property type="molecule type" value="Genomic_DNA"/>
</dbReference>
<sequence>MNWIKKKEKLEIECAELKDTIKKQASRIEQLQRHLLSTNLSENEKELLKQSLEYRLDEEKRKNDELEKEITRLKELLKITGRKLNEYEKGELHFSGDLRPSHTEMDVPITKLKQKVIFY</sequence>
<evidence type="ECO:0000256" key="1">
    <source>
        <dbReference type="SAM" id="Coils"/>
    </source>
</evidence>
<evidence type="ECO:0000313" key="2">
    <source>
        <dbReference type="EMBL" id="KAF6430701.1"/>
    </source>
</evidence>
<organism evidence="2 3">
    <name type="scientific">Rousettus aegyptiacus</name>
    <name type="common">Egyptian fruit bat</name>
    <name type="synonym">Pteropus aegyptiacus</name>
    <dbReference type="NCBI Taxonomy" id="9407"/>
    <lineage>
        <taxon>Eukaryota</taxon>
        <taxon>Metazoa</taxon>
        <taxon>Chordata</taxon>
        <taxon>Craniata</taxon>
        <taxon>Vertebrata</taxon>
        <taxon>Euteleostomi</taxon>
        <taxon>Mammalia</taxon>
        <taxon>Eutheria</taxon>
        <taxon>Laurasiatheria</taxon>
        <taxon>Chiroptera</taxon>
        <taxon>Yinpterochiroptera</taxon>
        <taxon>Pteropodoidea</taxon>
        <taxon>Pteropodidae</taxon>
        <taxon>Rousettinae</taxon>
        <taxon>Rousettus</taxon>
    </lineage>
</organism>
<evidence type="ECO:0000313" key="3">
    <source>
        <dbReference type="Proteomes" id="UP000593571"/>
    </source>
</evidence>